<dbReference type="RefSeq" id="WP_090786409.1">
    <property type="nucleotide sequence ID" value="NZ_BOND01000030.1"/>
</dbReference>
<evidence type="ECO:0000313" key="8">
    <source>
        <dbReference type="Proteomes" id="UP000199632"/>
    </source>
</evidence>
<dbReference type="Pfam" id="PF00348">
    <property type="entry name" value="polyprenyl_synt"/>
    <property type="match status" value="1"/>
</dbReference>
<comment type="cofactor">
    <cofactor evidence="1">
        <name>Mg(2+)</name>
        <dbReference type="ChEBI" id="CHEBI:18420"/>
    </cofactor>
</comment>
<evidence type="ECO:0000256" key="3">
    <source>
        <dbReference type="ARBA" id="ARBA00022679"/>
    </source>
</evidence>
<reference evidence="8" key="1">
    <citation type="submission" date="2016-10" db="EMBL/GenBank/DDBJ databases">
        <authorList>
            <person name="Varghese N."/>
            <person name="Submissions S."/>
        </authorList>
    </citation>
    <scope>NUCLEOTIDE SEQUENCE [LARGE SCALE GENOMIC DNA]</scope>
    <source>
        <strain evidence="8">DSM 44718</strain>
    </source>
</reference>
<dbReference type="OrthoDB" id="4497239at2"/>
<keyword evidence="3 6" id="KW-0808">Transferase</keyword>
<dbReference type="PANTHER" id="PTHR12001:SF85">
    <property type="entry name" value="SHORT CHAIN ISOPRENYL DIPHOSPHATE SYNTHASE"/>
    <property type="match status" value="1"/>
</dbReference>
<dbReference type="SUPFAM" id="SSF48576">
    <property type="entry name" value="Terpenoid synthases"/>
    <property type="match status" value="1"/>
</dbReference>
<comment type="similarity">
    <text evidence="2 6">Belongs to the FPP/GGPP synthase family.</text>
</comment>
<dbReference type="PROSITE" id="PS00444">
    <property type="entry name" value="POLYPRENYL_SYNTHASE_2"/>
    <property type="match status" value="1"/>
</dbReference>
<dbReference type="InterPro" id="IPR033749">
    <property type="entry name" value="Polyprenyl_synt_CS"/>
</dbReference>
<dbReference type="PROSITE" id="PS00723">
    <property type="entry name" value="POLYPRENYL_SYNTHASE_1"/>
    <property type="match status" value="1"/>
</dbReference>
<dbReference type="Proteomes" id="UP000199632">
    <property type="component" value="Unassembled WGS sequence"/>
</dbReference>
<evidence type="ECO:0000256" key="4">
    <source>
        <dbReference type="ARBA" id="ARBA00022723"/>
    </source>
</evidence>
<dbReference type="CDD" id="cd00685">
    <property type="entry name" value="Trans_IPPS_HT"/>
    <property type="match status" value="1"/>
</dbReference>
<organism evidence="7 8">
    <name type="scientific">Asanoa ishikariensis</name>
    <dbReference type="NCBI Taxonomy" id="137265"/>
    <lineage>
        <taxon>Bacteria</taxon>
        <taxon>Bacillati</taxon>
        <taxon>Actinomycetota</taxon>
        <taxon>Actinomycetes</taxon>
        <taxon>Micromonosporales</taxon>
        <taxon>Micromonosporaceae</taxon>
        <taxon>Asanoa</taxon>
    </lineage>
</organism>
<dbReference type="InterPro" id="IPR008949">
    <property type="entry name" value="Isoprenoid_synthase_dom_sf"/>
</dbReference>
<evidence type="ECO:0000256" key="6">
    <source>
        <dbReference type="RuleBase" id="RU004466"/>
    </source>
</evidence>
<name>A0A1H3KWM3_9ACTN</name>
<dbReference type="InterPro" id="IPR000092">
    <property type="entry name" value="Polyprenyl_synt"/>
</dbReference>
<keyword evidence="8" id="KW-1185">Reference proteome</keyword>
<evidence type="ECO:0000256" key="1">
    <source>
        <dbReference type="ARBA" id="ARBA00001946"/>
    </source>
</evidence>
<gene>
    <name evidence="7" type="ORF">SAMN05421684_0391</name>
</gene>
<dbReference type="SFLD" id="SFLDG01017">
    <property type="entry name" value="Polyprenyl_Transferase_Like"/>
    <property type="match status" value="1"/>
</dbReference>
<protein>
    <submittedName>
        <fullName evidence="7">Geranylgeranyl diphosphate synthase, type I</fullName>
    </submittedName>
</protein>
<evidence type="ECO:0000256" key="2">
    <source>
        <dbReference type="ARBA" id="ARBA00006706"/>
    </source>
</evidence>
<dbReference type="AlphaFoldDB" id="A0A1H3KWM3"/>
<dbReference type="Gene3D" id="1.10.600.10">
    <property type="entry name" value="Farnesyl Diphosphate Synthase"/>
    <property type="match status" value="1"/>
</dbReference>
<evidence type="ECO:0000313" key="7">
    <source>
        <dbReference type="EMBL" id="SDY56562.1"/>
    </source>
</evidence>
<sequence length="371" mass="39012">MANDTLVGDIRDVRCPPPQRISPPGDGRLRAAVDTTLANFLRHESAILESTDAALRPFAALARDSVLAGGKRLRPTFAHWGWRGVAGPEPAVDPVLPAFAALELLHAFALIHDDVMDGSATRRGRPTAHQVLAAQHVRAGRRGPADRFGTAGAVLVGDLCLVWADRLLAQAEVPAAALLAARQVYDEMRVEAIAGQYLDVLGDAEPDRWSVDRALRVARLKTAGYTVTRPLLFGAALAGHGDQVTDAYQRYGAAVGEAFQLCDDLLGVFGDPAVTGKPAGDDLRTGKPTALLLLARRLATPAQAAQLTRTDSADLTGIAEIVTDTGAVATVEAMIDNRVDIALAALDGASIDGTADAALRALAVMATHRQS</sequence>
<proteinExistence type="inferred from homology"/>
<accession>A0A1H3KWM3</accession>
<dbReference type="GO" id="GO:0046872">
    <property type="term" value="F:metal ion binding"/>
    <property type="evidence" value="ECO:0007669"/>
    <property type="project" value="UniProtKB-KW"/>
</dbReference>
<dbReference type="STRING" id="137265.SAMN05421684_0391"/>
<keyword evidence="4" id="KW-0479">Metal-binding</keyword>
<dbReference type="GO" id="GO:0008299">
    <property type="term" value="P:isoprenoid biosynthetic process"/>
    <property type="evidence" value="ECO:0007669"/>
    <property type="project" value="InterPro"/>
</dbReference>
<evidence type="ECO:0000256" key="5">
    <source>
        <dbReference type="ARBA" id="ARBA00022842"/>
    </source>
</evidence>
<keyword evidence="5" id="KW-0460">Magnesium</keyword>
<dbReference type="EMBL" id="FNQB01000001">
    <property type="protein sequence ID" value="SDY56562.1"/>
    <property type="molecule type" value="Genomic_DNA"/>
</dbReference>
<dbReference type="GO" id="GO:0004659">
    <property type="term" value="F:prenyltransferase activity"/>
    <property type="evidence" value="ECO:0007669"/>
    <property type="project" value="InterPro"/>
</dbReference>
<dbReference type="PANTHER" id="PTHR12001">
    <property type="entry name" value="GERANYLGERANYL PYROPHOSPHATE SYNTHASE"/>
    <property type="match status" value="1"/>
</dbReference>
<dbReference type="SFLD" id="SFLDS00005">
    <property type="entry name" value="Isoprenoid_Synthase_Type_I"/>
    <property type="match status" value="1"/>
</dbReference>